<dbReference type="InterPro" id="IPR036736">
    <property type="entry name" value="ACP-like_sf"/>
</dbReference>
<evidence type="ECO:0000256" key="5">
    <source>
        <dbReference type="ARBA" id="ARBA00022679"/>
    </source>
</evidence>
<name>A0A6G6CWY1_9BURK</name>
<dbReference type="InterPro" id="IPR020806">
    <property type="entry name" value="PKS_PP-bd"/>
</dbReference>
<dbReference type="SUPFAM" id="SSF53901">
    <property type="entry name" value="Thiolase-like"/>
    <property type="match status" value="1"/>
</dbReference>
<dbReference type="GO" id="GO:0004499">
    <property type="term" value="F:N,N-dimethylaniline monooxygenase activity"/>
    <property type="evidence" value="ECO:0007669"/>
    <property type="project" value="InterPro"/>
</dbReference>
<keyword evidence="6" id="KW-0677">Repeat</keyword>
<accession>A0A6G6CWY1</accession>
<feature type="domain" description="Ketosynthase family 3 (KS3)" evidence="11">
    <location>
        <begin position="656"/>
        <end position="1082"/>
    </location>
</feature>
<evidence type="ECO:0000256" key="8">
    <source>
        <dbReference type="ARBA" id="ARBA00023002"/>
    </source>
</evidence>
<dbReference type="Gene3D" id="2.30.38.10">
    <property type="entry name" value="Luciferase, Domain 3"/>
    <property type="match status" value="1"/>
</dbReference>
<dbReference type="InterPro" id="IPR010071">
    <property type="entry name" value="AA_adenyl_dom"/>
</dbReference>
<dbReference type="PROSITE" id="PS00455">
    <property type="entry name" value="AMP_BINDING"/>
    <property type="match status" value="1"/>
</dbReference>
<keyword evidence="7" id="KW-0274">FAD</keyword>
<dbReference type="InterPro" id="IPR045851">
    <property type="entry name" value="AMP-bd_C_sf"/>
</dbReference>
<evidence type="ECO:0000259" key="11">
    <source>
        <dbReference type="PROSITE" id="PS52004"/>
    </source>
</evidence>
<evidence type="ECO:0000313" key="12">
    <source>
        <dbReference type="EMBL" id="QIE07362.1"/>
    </source>
</evidence>
<dbReference type="Gene3D" id="3.50.50.60">
    <property type="entry name" value="FAD/NAD(P)-binding domain"/>
    <property type="match status" value="1"/>
</dbReference>
<proteinExistence type="predicted"/>
<comment type="pathway">
    <text evidence="1">Antibiotic biosynthesis.</text>
</comment>
<gene>
    <name evidence="12" type="primary">necC</name>
</gene>
<dbReference type="InterPro" id="IPR009081">
    <property type="entry name" value="PP-bd_ACP"/>
</dbReference>
<dbReference type="InterPro" id="IPR000873">
    <property type="entry name" value="AMP-dep_synth/lig_dom"/>
</dbReference>
<dbReference type="InterPro" id="IPR025110">
    <property type="entry name" value="AMP-bd_C"/>
</dbReference>
<dbReference type="InterPro" id="IPR014031">
    <property type="entry name" value="Ketoacyl_synth_C"/>
</dbReference>
<dbReference type="Pfam" id="PF00501">
    <property type="entry name" value="AMP-binding"/>
    <property type="match status" value="1"/>
</dbReference>
<dbReference type="PANTHER" id="PTHR45527">
    <property type="entry name" value="NONRIBOSOMAL PEPTIDE SYNTHETASE"/>
    <property type="match status" value="1"/>
</dbReference>
<dbReference type="PANTHER" id="PTHR45527:SF1">
    <property type="entry name" value="FATTY ACID SYNTHASE"/>
    <property type="match status" value="1"/>
</dbReference>
<keyword evidence="8" id="KW-0560">Oxidoreductase</keyword>
<evidence type="ECO:0000256" key="6">
    <source>
        <dbReference type="ARBA" id="ARBA00022737"/>
    </source>
</evidence>
<dbReference type="SUPFAM" id="SSF51905">
    <property type="entry name" value="FAD/NAD(P)-binding domain"/>
    <property type="match status" value="1"/>
</dbReference>
<dbReference type="Pfam" id="PF22336">
    <property type="entry name" value="RhiE-like_linker"/>
    <property type="match status" value="1"/>
</dbReference>
<dbReference type="Pfam" id="PF02801">
    <property type="entry name" value="Ketoacyl-synt_C"/>
    <property type="match status" value="1"/>
</dbReference>
<dbReference type="InterPro" id="IPR020845">
    <property type="entry name" value="AMP-binding_CS"/>
</dbReference>
<dbReference type="InterPro" id="IPR036188">
    <property type="entry name" value="FAD/NAD-bd_sf"/>
</dbReference>
<sequence>MLADHVSSAWNRTARDIDVDVGFHHIFETVASARPDALAISDGERALSYAELNERSARLATYLGLRGIGPGEKVAIFMDRSIDLVVAMLAIAKAGAVYIPVDPGFPEQRLRGMLEDSATTLVLTHSALQSRAGTLVDHRCECVPLDAHWPQISMCDAQPFAPPLCDEQLAYVIYTSGSTGQPKGVMIGHRALTNFLLSMAEVPGMTHDDVLFAVTTHCFDISGLELLLPLVTGGQCWLCPTDVASDAHRLIAAIEHVKPTIMQATPTTWMMLFNAGWTNAEQIRILCGGEPLPETLKGFFERTSRDVWNMYGPTETTIWSTVGKLDAGQPVTIGRPIANTRVYIVRDDGSLSDVGEAGELCIAGLGLAQGYLNQLELTAEKFVDNPFEPSGKLYRTGDLARWQADGTIVHLGRIDNQVKIRGYRIETSEIEAHLDAHPNIRRSVVVAREHLGVQQLIAYCVAEDTVQQGRLPADALRDYLTARLPGYMVPAFIVQIDEVPLTPNGKTDRKALAQRPVSAAGTRISALGNDEVMHFIIDEWSRLLGVVDIDTDSRFQDIGGDSVAANLFVTHLNKTFGCALTLSALKDHPTPADIARLVLAPRARQASELGGERKHAFAQSRQRAHDDLRNERRQQVSRAQSEPTHAPEAPARRAGRHDVAIVGMAGKFPLADTPDDFWTHIAAGRNCVSAIDEAHAKWWDDTGAARPRGLWAGLISGIFEFDPAFFRIAPREAELMDPQQRLMLMCAWHALEDAGIAPEVFRERRTGVFVAASQNDYAIHAARIAKNKSYLVTGHMASMIPHRISHALDLFGPSECIETTCSSSLVALHRAVRAIRDDECEQAIVGGINLLISSDYFDSYGAMGLLSADQRTATFQPDASGYVRAEGFGAVILKPLEQAIDDHDTIHAVIKGTSVNHGGAAASLTAPSVKGMAAAICDAIADSGVATDTIRYIEAHGTGSVAGDDAEIDALWCALERMTGTGAARRAYALGGLKPCIGHAEIASGMAALFKVVLAMRHGVIPGIPGIRDEDVDSRWPDSAFCFSADNRAWERARDAGGAPLPRRAGINGYGFGVNAHLIVEEYCPAEQRAREQGQAAGAAGAKQVAVLSACAPQQLAIVVRELRAFLRAHPDCDLGRVIHTLQVGRQALQVRLALVVSTVDELAERLEQVEPIMLRGGANTADKLASIRGVFYSTVHRGASGSADAAPPVDVNSDPAVLARAWTAGARVQWRALGDGPARLSLPHYPFRLGEYRAGLGEHGAKRQAVDASSTRVVGTPHTKRICVVGAGPGGLVMAKSLLEEGHRPVVYEAQALLGGVWNLERNKTVGVYSTTRFQNSKDTSFFSDFYPQHIADIFPNVRDVRAYLEAYADHFDLKRHIHCGVTVISVRETSGRWQVETVSDSGERRTEVFDGVALCHGRYQIPRRLALKGLDTFDGLVLHAGEYYDNTPFVGKRVLVIGNGVSGMDIATEASKVADAVYWSIRSRKFILPRMVGFLPNDFVSPASLLLPWRMRTQRQLDRLELAVPTFNNAFERSGLRPSIEEFGRHPFIHINDEVVDLVAAGRIKTMLGQIDRFAGNACFHRGSGEVIEDIDVVVECSGYRTDALWHYLDDIEPQRDFAMGLFHRRNPMLVNQYGLQEIGVIGTFPYLEMVARWYAQIVSGKYTLSEAELALGADTRQIIMGPLASVVIGMKLGLVPNPHVEFKQFWSLLNRPCFPAQYRLTGIHAASEAADIVDACAKRAFVHGEAQDSEIRQLKFRLLAGLGLDSLRHLLSTGEISQHEYENACMHFDNPLVIDWECQFLTPLCDDESGGGSARAPDKPSSTLEDEYRALIQKLKLQTMDGDDLLMELKKLSRAS</sequence>
<dbReference type="SUPFAM" id="SSF47336">
    <property type="entry name" value="ACP-like"/>
    <property type="match status" value="1"/>
</dbReference>
<dbReference type="FunFam" id="3.40.50.12780:FF:000012">
    <property type="entry name" value="Non-ribosomal peptide synthetase"/>
    <property type="match status" value="1"/>
</dbReference>
<dbReference type="SUPFAM" id="SSF56801">
    <property type="entry name" value="Acetyl-CoA synthetase-like"/>
    <property type="match status" value="1"/>
</dbReference>
<dbReference type="InterPro" id="IPR020841">
    <property type="entry name" value="PKS_Beta-ketoAc_synthase_dom"/>
</dbReference>
<evidence type="ECO:0000256" key="1">
    <source>
        <dbReference type="ARBA" id="ARBA00004792"/>
    </source>
</evidence>
<dbReference type="Gene3D" id="1.10.1200.10">
    <property type="entry name" value="ACP-like"/>
    <property type="match status" value="1"/>
</dbReference>
<evidence type="ECO:0000256" key="4">
    <source>
        <dbReference type="ARBA" id="ARBA00022630"/>
    </source>
</evidence>
<dbReference type="EMBL" id="MN734804">
    <property type="protein sequence ID" value="QIE07362.1"/>
    <property type="molecule type" value="Genomic_DNA"/>
</dbReference>
<dbReference type="CDD" id="cd12116">
    <property type="entry name" value="A_NRPS_Ta1_like"/>
    <property type="match status" value="1"/>
</dbReference>
<dbReference type="Pfam" id="PF00550">
    <property type="entry name" value="PP-binding"/>
    <property type="match status" value="1"/>
</dbReference>
<dbReference type="SMART" id="SM00825">
    <property type="entry name" value="PKS_KS"/>
    <property type="match status" value="1"/>
</dbReference>
<dbReference type="Gene3D" id="3.40.47.10">
    <property type="match status" value="1"/>
</dbReference>
<dbReference type="Gene3D" id="1.10.1240.100">
    <property type="match status" value="1"/>
</dbReference>
<keyword evidence="2" id="KW-0596">Phosphopantetheine</keyword>
<dbReference type="PROSITE" id="PS52004">
    <property type="entry name" value="KS3_2"/>
    <property type="match status" value="1"/>
</dbReference>
<evidence type="ECO:0000256" key="2">
    <source>
        <dbReference type="ARBA" id="ARBA00022450"/>
    </source>
</evidence>
<evidence type="ECO:0000256" key="7">
    <source>
        <dbReference type="ARBA" id="ARBA00022827"/>
    </source>
</evidence>
<keyword evidence="5" id="KW-0808">Transferase</keyword>
<dbReference type="FunFam" id="3.40.50.980:FF:000001">
    <property type="entry name" value="Non-ribosomal peptide synthetase"/>
    <property type="match status" value="1"/>
</dbReference>
<keyword evidence="3" id="KW-0597">Phosphoprotein</keyword>
<dbReference type="InterPro" id="IPR016039">
    <property type="entry name" value="Thiolase-like"/>
</dbReference>
<dbReference type="Gene3D" id="3.30.300.30">
    <property type="match status" value="1"/>
</dbReference>
<dbReference type="PROSITE" id="PS50075">
    <property type="entry name" value="CARRIER"/>
    <property type="match status" value="1"/>
</dbReference>
<evidence type="ECO:0000256" key="9">
    <source>
        <dbReference type="SAM" id="MobiDB-lite"/>
    </source>
</evidence>
<dbReference type="SMART" id="SM00823">
    <property type="entry name" value="PKS_PP"/>
    <property type="match status" value="1"/>
</dbReference>
<dbReference type="GO" id="GO:0050661">
    <property type="term" value="F:NADP binding"/>
    <property type="evidence" value="ECO:0007669"/>
    <property type="project" value="InterPro"/>
</dbReference>
<dbReference type="InterPro" id="IPR014030">
    <property type="entry name" value="Ketoacyl_synth_N"/>
</dbReference>
<dbReference type="NCBIfam" id="TIGR01733">
    <property type="entry name" value="AA-adenyl-dom"/>
    <property type="match status" value="1"/>
</dbReference>
<feature type="compositionally biased region" description="Basic and acidic residues" evidence="9">
    <location>
        <begin position="623"/>
        <end position="634"/>
    </location>
</feature>
<reference evidence="12" key="1">
    <citation type="journal article" date="2020" name="Angew. Chem. Int. Ed. Engl.">
        <title>Mining Symbionts of Spider-Transmitted Fungus Illuminates Uncharted Biosynthetic Pathways to Cytotoxic Benzolactones.</title>
        <authorList>
            <person name="Niehs S.P."/>
            <person name="Dose B."/>
            <person name="Richter S."/>
            <person name="Pidot S.J."/>
            <person name="Dahse H.-M."/>
            <person name="Stinear T.P."/>
            <person name="Hertweck C."/>
        </authorList>
    </citation>
    <scope>NUCLEOTIDE SEQUENCE</scope>
    <source>
        <strain evidence="12">B8</strain>
    </source>
</reference>
<dbReference type="PRINTS" id="PR00370">
    <property type="entry name" value="FMOXYGENASE"/>
</dbReference>
<evidence type="ECO:0000259" key="10">
    <source>
        <dbReference type="PROSITE" id="PS50075"/>
    </source>
</evidence>
<dbReference type="InterPro" id="IPR020946">
    <property type="entry name" value="Flavin_mOase-like"/>
</dbReference>
<dbReference type="GO" id="GO:0005737">
    <property type="term" value="C:cytoplasm"/>
    <property type="evidence" value="ECO:0007669"/>
    <property type="project" value="TreeGrafter"/>
</dbReference>
<organism evidence="12">
    <name type="scientific">Burkholderia sp. B8(2020)</name>
    <dbReference type="NCBI Taxonomy" id="2713619"/>
    <lineage>
        <taxon>Bacteria</taxon>
        <taxon>Pseudomonadati</taxon>
        <taxon>Pseudomonadota</taxon>
        <taxon>Betaproteobacteria</taxon>
        <taxon>Burkholderiales</taxon>
        <taxon>Burkholderiaceae</taxon>
        <taxon>Burkholderia</taxon>
    </lineage>
</organism>
<evidence type="ECO:0000256" key="3">
    <source>
        <dbReference type="ARBA" id="ARBA00022553"/>
    </source>
</evidence>
<feature type="region of interest" description="Disordered" evidence="9">
    <location>
        <begin position="609"/>
        <end position="656"/>
    </location>
</feature>
<dbReference type="GO" id="GO:0031177">
    <property type="term" value="F:phosphopantetheine binding"/>
    <property type="evidence" value="ECO:0007669"/>
    <property type="project" value="InterPro"/>
</dbReference>
<dbReference type="InterPro" id="IPR054514">
    <property type="entry name" value="RhiE-like_linker"/>
</dbReference>
<dbReference type="GO" id="GO:0050660">
    <property type="term" value="F:flavin adenine dinucleotide binding"/>
    <property type="evidence" value="ECO:0007669"/>
    <property type="project" value="InterPro"/>
</dbReference>
<dbReference type="Pfam" id="PF00109">
    <property type="entry name" value="ketoacyl-synt"/>
    <property type="match status" value="1"/>
</dbReference>
<dbReference type="CDD" id="cd00833">
    <property type="entry name" value="PKS"/>
    <property type="match status" value="1"/>
</dbReference>
<feature type="domain" description="Carrier" evidence="10">
    <location>
        <begin position="527"/>
        <end position="602"/>
    </location>
</feature>
<dbReference type="InterPro" id="IPR000960">
    <property type="entry name" value="Flavin_mOase"/>
</dbReference>
<dbReference type="GO" id="GO:0016746">
    <property type="term" value="F:acyltransferase activity"/>
    <property type="evidence" value="ECO:0007669"/>
    <property type="project" value="InterPro"/>
</dbReference>
<protein>
    <submittedName>
        <fullName evidence="12">Polyketide synthase NecC</fullName>
    </submittedName>
</protein>
<keyword evidence="4" id="KW-0285">Flavoprotein</keyword>
<dbReference type="GO" id="GO:0043041">
    <property type="term" value="P:amino acid activation for nonribosomal peptide biosynthetic process"/>
    <property type="evidence" value="ECO:0007669"/>
    <property type="project" value="TreeGrafter"/>
</dbReference>
<dbReference type="Pfam" id="PF13193">
    <property type="entry name" value="AMP-binding_C"/>
    <property type="match status" value="1"/>
</dbReference>
<dbReference type="GO" id="GO:0044550">
    <property type="term" value="P:secondary metabolite biosynthetic process"/>
    <property type="evidence" value="ECO:0007669"/>
    <property type="project" value="TreeGrafter"/>
</dbReference>
<dbReference type="Pfam" id="PF00743">
    <property type="entry name" value="FMO-like"/>
    <property type="match status" value="1"/>
</dbReference>
<dbReference type="Gene3D" id="3.40.50.980">
    <property type="match status" value="2"/>
</dbReference>